<dbReference type="EMBL" id="BAABKE010000010">
    <property type="protein sequence ID" value="GAA5104049.1"/>
    <property type="molecule type" value="Genomic_DNA"/>
</dbReference>
<sequence>MLGTFHVGRADAILPDEVKTILWKGDQHSYNFITVGNLHLFGKEGLIELLRKEGFELTLVLY</sequence>
<accession>A0ABP9N087</accession>
<organism evidence="1 2">
    <name type="scientific">Wohlfahrtiimonas larvae</name>
    <dbReference type="NCBI Taxonomy" id="1157986"/>
    <lineage>
        <taxon>Bacteria</taxon>
        <taxon>Pseudomonadati</taxon>
        <taxon>Pseudomonadota</taxon>
        <taxon>Gammaproteobacteria</taxon>
        <taxon>Cardiobacteriales</taxon>
        <taxon>Ignatzschineriaceae</taxon>
        <taxon>Wohlfahrtiimonas</taxon>
    </lineage>
</organism>
<name>A0ABP9N087_9GAMM</name>
<comment type="caution">
    <text evidence="1">The sequence shown here is derived from an EMBL/GenBank/DDBJ whole genome shotgun (WGS) entry which is preliminary data.</text>
</comment>
<evidence type="ECO:0000313" key="1">
    <source>
        <dbReference type="EMBL" id="GAA5104049.1"/>
    </source>
</evidence>
<dbReference type="Proteomes" id="UP001500631">
    <property type="component" value="Unassembled WGS sequence"/>
</dbReference>
<reference evidence="2" key="1">
    <citation type="journal article" date="2019" name="Int. J. Syst. Evol. Microbiol.">
        <title>The Global Catalogue of Microorganisms (GCM) 10K type strain sequencing project: providing services to taxonomists for standard genome sequencing and annotation.</title>
        <authorList>
            <consortium name="The Broad Institute Genomics Platform"/>
            <consortium name="The Broad Institute Genome Sequencing Center for Infectious Disease"/>
            <person name="Wu L."/>
            <person name="Ma J."/>
        </authorList>
    </citation>
    <scope>NUCLEOTIDE SEQUENCE [LARGE SCALE GENOMIC DNA]</scope>
    <source>
        <strain evidence="2">JCM 18424</strain>
    </source>
</reference>
<evidence type="ECO:0008006" key="3">
    <source>
        <dbReference type="Google" id="ProtNLM"/>
    </source>
</evidence>
<proteinExistence type="predicted"/>
<keyword evidence="2" id="KW-1185">Reference proteome</keyword>
<gene>
    <name evidence="1" type="ORF">GCM10023338_23250</name>
</gene>
<protein>
    <recommendedName>
        <fullName evidence="3">TraB/GumN family protein</fullName>
    </recommendedName>
</protein>
<evidence type="ECO:0000313" key="2">
    <source>
        <dbReference type="Proteomes" id="UP001500631"/>
    </source>
</evidence>